<reference evidence="6" key="1">
    <citation type="submission" date="2022-08" db="EMBL/GenBank/DDBJ databases">
        <authorList>
            <person name="Gutierrez-Valencia J."/>
        </authorList>
    </citation>
    <scope>NUCLEOTIDE SEQUENCE</scope>
</reference>
<keyword evidence="3" id="KW-0762">Sugar transport</keyword>
<dbReference type="AlphaFoldDB" id="A0AAV0MXK1"/>
<dbReference type="EMBL" id="CAMGYJ010000007">
    <property type="protein sequence ID" value="CAI0450904.1"/>
    <property type="molecule type" value="Genomic_DNA"/>
</dbReference>
<dbReference type="Gene3D" id="1.20.1250.20">
    <property type="entry name" value="MFS general substrate transporter like domains"/>
    <property type="match status" value="1"/>
</dbReference>
<comment type="caution">
    <text evidence="6">The sequence shown here is derived from an EMBL/GenBank/DDBJ whole genome shotgun (WGS) entry which is preliminary data.</text>
</comment>
<dbReference type="SUPFAM" id="SSF103473">
    <property type="entry name" value="MFS general substrate transporter"/>
    <property type="match status" value="1"/>
</dbReference>
<comment type="similarity">
    <text evidence="2">Belongs to the major facilitator superfamily. Sugar transporter (TC 2.A.1.1) family.</text>
</comment>
<evidence type="ECO:0000256" key="4">
    <source>
        <dbReference type="SAM" id="MobiDB-lite"/>
    </source>
</evidence>
<protein>
    <recommendedName>
        <fullName evidence="5">Major facilitator superfamily (MFS) profile domain-containing protein</fullName>
    </recommendedName>
</protein>
<evidence type="ECO:0000313" key="6">
    <source>
        <dbReference type="EMBL" id="CAI0450904.1"/>
    </source>
</evidence>
<dbReference type="PANTHER" id="PTHR48021:SF37">
    <property type="entry name" value="SUGAR TRANSPORTER ERD6-LIKE 16"/>
    <property type="match status" value="1"/>
</dbReference>
<feature type="region of interest" description="Disordered" evidence="4">
    <location>
        <begin position="1"/>
        <end position="21"/>
    </location>
</feature>
<organism evidence="6 7">
    <name type="scientific">Linum tenue</name>
    <dbReference type="NCBI Taxonomy" id="586396"/>
    <lineage>
        <taxon>Eukaryota</taxon>
        <taxon>Viridiplantae</taxon>
        <taxon>Streptophyta</taxon>
        <taxon>Embryophyta</taxon>
        <taxon>Tracheophyta</taxon>
        <taxon>Spermatophyta</taxon>
        <taxon>Magnoliopsida</taxon>
        <taxon>eudicotyledons</taxon>
        <taxon>Gunneridae</taxon>
        <taxon>Pentapetalae</taxon>
        <taxon>rosids</taxon>
        <taxon>fabids</taxon>
        <taxon>Malpighiales</taxon>
        <taxon>Linaceae</taxon>
        <taxon>Linum</taxon>
    </lineage>
</organism>
<accession>A0AAV0MXK1</accession>
<sequence>MNGKVVSCGSGEETDGNEEYNSNGSIGMVLLSTAVAVCGSFEFGSCVGYSAPVQSAISEDLNLSLPEYSMFSSILTIGAMLGAVTSGRTADFIDRKWVSFSTP</sequence>
<evidence type="ECO:0000256" key="3">
    <source>
        <dbReference type="ARBA" id="ARBA00022597"/>
    </source>
</evidence>
<dbReference type="PROSITE" id="PS50850">
    <property type="entry name" value="MFS"/>
    <property type="match status" value="1"/>
</dbReference>
<keyword evidence="3" id="KW-0813">Transport</keyword>
<dbReference type="Proteomes" id="UP001154282">
    <property type="component" value="Unassembled WGS sequence"/>
</dbReference>
<dbReference type="InterPro" id="IPR036259">
    <property type="entry name" value="MFS_trans_sf"/>
</dbReference>
<dbReference type="PANTHER" id="PTHR48021">
    <property type="match status" value="1"/>
</dbReference>
<dbReference type="GO" id="GO:0016020">
    <property type="term" value="C:membrane"/>
    <property type="evidence" value="ECO:0007669"/>
    <property type="project" value="UniProtKB-SubCell"/>
</dbReference>
<dbReference type="InterPro" id="IPR020846">
    <property type="entry name" value="MFS_dom"/>
</dbReference>
<name>A0AAV0MXK1_9ROSI</name>
<keyword evidence="7" id="KW-1185">Reference proteome</keyword>
<evidence type="ECO:0000259" key="5">
    <source>
        <dbReference type="PROSITE" id="PS50850"/>
    </source>
</evidence>
<evidence type="ECO:0000256" key="2">
    <source>
        <dbReference type="ARBA" id="ARBA00010992"/>
    </source>
</evidence>
<evidence type="ECO:0000313" key="7">
    <source>
        <dbReference type="Proteomes" id="UP001154282"/>
    </source>
</evidence>
<proteinExistence type="inferred from homology"/>
<gene>
    <name evidence="6" type="ORF">LITE_LOCUS30690</name>
</gene>
<dbReference type="InterPro" id="IPR050549">
    <property type="entry name" value="MFS_Trehalose_Transporter"/>
</dbReference>
<comment type="subcellular location">
    <subcellularLocation>
        <location evidence="1">Membrane</location>
        <topology evidence="1">Multi-pass membrane protein</topology>
    </subcellularLocation>
</comment>
<evidence type="ECO:0000256" key="1">
    <source>
        <dbReference type="ARBA" id="ARBA00004141"/>
    </source>
</evidence>
<dbReference type="GO" id="GO:0022857">
    <property type="term" value="F:transmembrane transporter activity"/>
    <property type="evidence" value="ECO:0007669"/>
    <property type="project" value="InterPro"/>
</dbReference>
<feature type="domain" description="Major facilitator superfamily (MFS) profile" evidence="5">
    <location>
        <begin position="32"/>
        <end position="103"/>
    </location>
</feature>